<feature type="transmembrane region" description="Helical" evidence="9">
    <location>
        <begin position="718"/>
        <end position="740"/>
    </location>
</feature>
<dbReference type="GO" id="GO:0035673">
    <property type="term" value="F:oligopeptide transmembrane transporter activity"/>
    <property type="evidence" value="ECO:0007669"/>
    <property type="project" value="InterPro"/>
</dbReference>
<dbReference type="Pfam" id="PF03169">
    <property type="entry name" value="OPT"/>
    <property type="match status" value="1"/>
</dbReference>
<dbReference type="GO" id="GO:0015031">
    <property type="term" value="P:protein transport"/>
    <property type="evidence" value="ECO:0007669"/>
    <property type="project" value="UniProtKB-KW"/>
</dbReference>
<keyword evidence="11" id="KW-1185">Reference proteome</keyword>
<keyword evidence="2" id="KW-0813">Transport</keyword>
<dbReference type="InterPro" id="IPR004648">
    <property type="entry name" value="Oligpept_transpt"/>
</dbReference>
<keyword evidence="7 9" id="KW-0472">Membrane</keyword>
<dbReference type="EMBL" id="MDYQ01000038">
    <property type="protein sequence ID" value="PRP85852.1"/>
    <property type="molecule type" value="Genomic_DNA"/>
</dbReference>
<feature type="transmembrane region" description="Helical" evidence="9">
    <location>
        <begin position="324"/>
        <end position="343"/>
    </location>
</feature>
<organism evidence="10 11">
    <name type="scientific">Planoprotostelium fungivorum</name>
    <dbReference type="NCBI Taxonomy" id="1890364"/>
    <lineage>
        <taxon>Eukaryota</taxon>
        <taxon>Amoebozoa</taxon>
        <taxon>Evosea</taxon>
        <taxon>Variosea</taxon>
        <taxon>Cavosteliida</taxon>
        <taxon>Cavosteliaceae</taxon>
        <taxon>Planoprotostelium</taxon>
    </lineage>
</organism>
<evidence type="ECO:0000256" key="2">
    <source>
        <dbReference type="ARBA" id="ARBA00022448"/>
    </source>
</evidence>
<name>A0A2P6NPH6_9EUKA</name>
<dbReference type="InterPro" id="IPR004813">
    <property type="entry name" value="OPT"/>
</dbReference>
<keyword evidence="3 9" id="KW-0812">Transmembrane</keyword>
<evidence type="ECO:0000256" key="1">
    <source>
        <dbReference type="ARBA" id="ARBA00004141"/>
    </source>
</evidence>
<keyword evidence="6 9" id="KW-1133">Transmembrane helix</keyword>
<evidence type="ECO:0000313" key="11">
    <source>
        <dbReference type="Proteomes" id="UP000241769"/>
    </source>
</evidence>
<evidence type="ECO:0000256" key="5">
    <source>
        <dbReference type="ARBA" id="ARBA00022927"/>
    </source>
</evidence>
<dbReference type="PANTHER" id="PTHR22601">
    <property type="entry name" value="ISP4 LIKE PROTEIN"/>
    <property type="match status" value="1"/>
</dbReference>
<dbReference type="GO" id="GO:0016020">
    <property type="term" value="C:membrane"/>
    <property type="evidence" value="ECO:0007669"/>
    <property type="project" value="UniProtKB-SubCell"/>
</dbReference>
<evidence type="ECO:0000256" key="4">
    <source>
        <dbReference type="ARBA" id="ARBA00022856"/>
    </source>
</evidence>
<reference evidence="10 11" key="1">
    <citation type="journal article" date="2018" name="Genome Biol. Evol.">
        <title>Multiple Roots of Fruiting Body Formation in Amoebozoa.</title>
        <authorList>
            <person name="Hillmann F."/>
            <person name="Forbes G."/>
            <person name="Novohradska S."/>
            <person name="Ferling I."/>
            <person name="Riege K."/>
            <person name="Groth M."/>
            <person name="Westermann M."/>
            <person name="Marz M."/>
            <person name="Spaller T."/>
            <person name="Winckler T."/>
            <person name="Schaap P."/>
            <person name="Glockner G."/>
        </authorList>
    </citation>
    <scope>NUCLEOTIDE SEQUENCE [LARGE SCALE GENOMIC DNA]</scope>
    <source>
        <strain evidence="10 11">Jena</strain>
    </source>
</reference>
<dbReference type="AlphaFoldDB" id="A0A2P6NPH6"/>
<sequence length="770" mass="86079">MVAVFECSGLAEWNEKSSGRAQQMVQDKIHGSTLDQPAWNGSMEESDAQTDSELMLHELPSKAEVAAASDEKPDFEMKPHVDLGNEQSPYSEVAAVVPNTDDPNIPVLTVRAICIGLLFTLLLSFINMFFYYRTYPVIVTGLVAQLLSYPLGKLWAKTIPKREFTTFGKTWTFNPGEFTMKEHVVITTMANASYQSAYIVDVYAIKKIFYGQDTPLGWAMLLVITSQLLGFGMAGITRRFLVWPASMIWPVNLVNSALFRALHSQEGKDNRVLTPRLKFFLIAFGGSFCWYWMPGFIFPALTAFSFICAAAPNNVLLSQVTGTYGLGIGSLMFDWSAITGYLMSPIIVPWWALANMMVGFVIIVWFITPIIYYTNTWDSKRFHVADFLNPDLTLNQTAYDAYGPVRMSSFFALNYGVGFAALSAVLVYTVLHEGPRIIKQFRSSLGETQGDIHAKLMSAYPEAPEWWYTIVFVTSFFFACIACHFSGAMEWYYMFVAIIIPAIFFVPTGIVQAVSNQSIGLNIITEFVAGLMMPGKPIAVVTFKTYSYMAQYQGLLLVSDLKLGHYMKIPPRVMFLTQVGSTIVAGVINMATAYYLLNNKAGICTDDPLWQCNNTNTFFSASVIWGLLGPVRMFGSGTLYSPILFGFLIGAILPIPFWALQKKYPKSWLRFVHIPIILTATAMTPPAPAGSYTMWFLIGFIVNYVVKKRHFKWWSNYSFVLSAAMDSGVAICGLVIFFALTNNNISMPEWWGNTPDVDLCPLDTANFYGN</sequence>
<comment type="subcellular location">
    <subcellularLocation>
        <location evidence="1">Membrane</location>
        <topology evidence="1">Multi-pass membrane protein</topology>
    </subcellularLocation>
</comment>
<evidence type="ECO:0000256" key="8">
    <source>
        <dbReference type="SAM" id="MobiDB-lite"/>
    </source>
</evidence>
<feature type="transmembrane region" description="Helical" evidence="9">
    <location>
        <begin position="412"/>
        <end position="431"/>
    </location>
</feature>
<proteinExistence type="predicted"/>
<evidence type="ECO:0000256" key="6">
    <source>
        <dbReference type="ARBA" id="ARBA00022989"/>
    </source>
</evidence>
<feature type="transmembrane region" description="Helical" evidence="9">
    <location>
        <begin position="689"/>
        <end position="706"/>
    </location>
</feature>
<dbReference type="InParanoid" id="A0A2P6NPH6"/>
<feature type="transmembrane region" description="Helical" evidence="9">
    <location>
        <begin position="279"/>
        <end position="312"/>
    </location>
</feature>
<feature type="transmembrane region" description="Helical" evidence="9">
    <location>
        <begin position="466"/>
        <end position="487"/>
    </location>
</feature>
<dbReference type="OrthoDB" id="9986677at2759"/>
<dbReference type="Proteomes" id="UP000241769">
    <property type="component" value="Unassembled WGS sequence"/>
</dbReference>
<feature type="region of interest" description="Disordered" evidence="8">
    <location>
        <begin position="29"/>
        <end position="51"/>
    </location>
</feature>
<evidence type="ECO:0000256" key="3">
    <source>
        <dbReference type="ARBA" id="ARBA00022692"/>
    </source>
</evidence>
<feature type="transmembrane region" description="Helical" evidence="9">
    <location>
        <begin position="573"/>
        <end position="597"/>
    </location>
</feature>
<accession>A0A2P6NPH6</accession>
<keyword evidence="5" id="KW-0653">Protein transport</keyword>
<dbReference type="NCBIfam" id="TIGR00728">
    <property type="entry name" value="OPT_sfam"/>
    <property type="match status" value="1"/>
</dbReference>
<feature type="transmembrane region" description="Helical" evidence="9">
    <location>
        <begin position="493"/>
        <end position="514"/>
    </location>
</feature>
<protein>
    <recommendedName>
        <fullName evidence="12">OPT family small oligopeptide transporter</fullName>
    </recommendedName>
</protein>
<feature type="transmembrane region" description="Helical" evidence="9">
    <location>
        <begin position="667"/>
        <end position="683"/>
    </location>
</feature>
<evidence type="ECO:0000256" key="7">
    <source>
        <dbReference type="ARBA" id="ARBA00023136"/>
    </source>
</evidence>
<comment type="caution">
    <text evidence="10">The sequence shown here is derived from an EMBL/GenBank/DDBJ whole genome shotgun (WGS) entry which is preliminary data.</text>
</comment>
<evidence type="ECO:0000256" key="9">
    <source>
        <dbReference type="SAM" id="Phobius"/>
    </source>
</evidence>
<feature type="transmembrane region" description="Helical" evidence="9">
    <location>
        <begin position="350"/>
        <end position="372"/>
    </location>
</feature>
<feature type="transmembrane region" description="Helical" evidence="9">
    <location>
        <begin position="112"/>
        <end position="132"/>
    </location>
</feature>
<feature type="transmembrane region" description="Helical" evidence="9">
    <location>
        <begin position="216"/>
        <end position="234"/>
    </location>
</feature>
<dbReference type="NCBIfam" id="TIGR00727">
    <property type="entry name" value="ISP4_OPT"/>
    <property type="match status" value="1"/>
</dbReference>
<evidence type="ECO:0000313" key="10">
    <source>
        <dbReference type="EMBL" id="PRP85852.1"/>
    </source>
</evidence>
<evidence type="ECO:0008006" key="12">
    <source>
        <dbReference type="Google" id="ProtNLM"/>
    </source>
</evidence>
<feature type="transmembrane region" description="Helical" evidence="9">
    <location>
        <begin position="639"/>
        <end position="660"/>
    </location>
</feature>
<keyword evidence="4" id="KW-0571">Peptide transport</keyword>
<gene>
    <name evidence="10" type="ORF">PROFUN_06126</name>
</gene>
<feature type="transmembrane region" description="Helical" evidence="9">
    <location>
        <begin position="240"/>
        <end position="259"/>
    </location>
</feature>